<dbReference type="EMBL" id="AP005829">
    <property type="protein sequence ID" value="BAD26258.1"/>
    <property type="molecule type" value="Genomic_DNA"/>
</dbReference>
<name>A0A0P0XK60_ORYSJ</name>
<dbReference type="AlphaFoldDB" id="A0A0P0XK60"/>
<gene>
    <name evidence="1" type="primary">B1008E06.12-2</name>
</gene>
<reference evidence="2" key="1">
    <citation type="journal article" date="2005" name="Nature">
        <title>The map-based sequence of the rice genome.</title>
        <authorList>
            <consortium name="International rice genome sequencing project (IRGSP)"/>
            <person name="Matsumoto T."/>
            <person name="Wu J."/>
            <person name="Kanamori H."/>
            <person name="Katayose Y."/>
            <person name="Fujisawa M."/>
            <person name="Namiki N."/>
            <person name="Mizuno H."/>
            <person name="Yamamoto K."/>
            <person name="Antonio B.A."/>
            <person name="Baba T."/>
            <person name="Sakata K."/>
            <person name="Nagamura Y."/>
            <person name="Aoki H."/>
            <person name="Arikawa K."/>
            <person name="Arita K."/>
            <person name="Bito T."/>
            <person name="Chiden Y."/>
            <person name="Fujitsuka N."/>
            <person name="Fukunaka R."/>
            <person name="Hamada M."/>
            <person name="Harada C."/>
            <person name="Hayashi A."/>
            <person name="Hijishita S."/>
            <person name="Honda M."/>
            <person name="Hosokawa S."/>
            <person name="Ichikawa Y."/>
            <person name="Idonuma A."/>
            <person name="Iijima M."/>
            <person name="Ikeda M."/>
            <person name="Ikeno M."/>
            <person name="Ito K."/>
            <person name="Ito S."/>
            <person name="Ito T."/>
            <person name="Ito Y."/>
            <person name="Ito Y."/>
            <person name="Iwabuchi A."/>
            <person name="Kamiya K."/>
            <person name="Karasawa W."/>
            <person name="Kurita K."/>
            <person name="Katagiri S."/>
            <person name="Kikuta A."/>
            <person name="Kobayashi H."/>
            <person name="Kobayashi N."/>
            <person name="Machita K."/>
            <person name="Maehara T."/>
            <person name="Masukawa M."/>
            <person name="Mizubayashi T."/>
            <person name="Mukai Y."/>
            <person name="Nagasaki H."/>
            <person name="Nagata Y."/>
            <person name="Naito S."/>
            <person name="Nakashima M."/>
            <person name="Nakama Y."/>
            <person name="Nakamichi Y."/>
            <person name="Nakamura M."/>
            <person name="Meguro A."/>
            <person name="Negishi M."/>
            <person name="Ohta I."/>
            <person name="Ohta T."/>
            <person name="Okamoto M."/>
            <person name="Ono N."/>
            <person name="Saji S."/>
            <person name="Sakaguchi M."/>
            <person name="Sakai K."/>
            <person name="Shibata M."/>
            <person name="Shimokawa T."/>
            <person name="Song J."/>
            <person name="Takazaki Y."/>
            <person name="Terasawa K."/>
            <person name="Tsugane M."/>
            <person name="Tsuji K."/>
            <person name="Ueda S."/>
            <person name="Waki K."/>
            <person name="Yamagata H."/>
            <person name="Yamamoto M."/>
            <person name="Yamamoto S."/>
            <person name="Yamane H."/>
            <person name="Yoshiki S."/>
            <person name="Yoshihara R."/>
            <person name="Yukawa K."/>
            <person name="Zhong H."/>
            <person name="Yano M."/>
            <person name="Yuan Q."/>
            <person name="Ouyang S."/>
            <person name="Liu J."/>
            <person name="Jones K.M."/>
            <person name="Gansberger K."/>
            <person name="Moffat K."/>
            <person name="Hill J."/>
            <person name="Bera J."/>
            <person name="Fadrosh D."/>
            <person name="Jin S."/>
            <person name="Johri S."/>
            <person name="Kim M."/>
            <person name="Overton L."/>
            <person name="Reardon M."/>
            <person name="Tsitrin T."/>
            <person name="Vuong H."/>
            <person name="Weaver B."/>
            <person name="Ciecko A."/>
            <person name="Tallon L."/>
            <person name="Jackson J."/>
            <person name="Pai G."/>
            <person name="Aken S.V."/>
            <person name="Utterback T."/>
            <person name="Reidmuller S."/>
            <person name="Feldblyum T."/>
            <person name="Hsiao J."/>
            <person name="Zismann V."/>
            <person name="Iobst S."/>
            <person name="de Vazeille A.R."/>
            <person name="Buell C.R."/>
            <person name="Ying K."/>
            <person name="Li Y."/>
            <person name="Lu T."/>
            <person name="Huang Y."/>
            <person name="Zhao Q."/>
            <person name="Feng Q."/>
            <person name="Zhang L."/>
            <person name="Zhu J."/>
            <person name="Weng Q."/>
            <person name="Mu J."/>
            <person name="Lu Y."/>
            <person name="Fan D."/>
            <person name="Liu Y."/>
            <person name="Guan J."/>
            <person name="Zhang Y."/>
            <person name="Yu S."/>
            <person name="Liu X."/>
            <person name="Zhang Y."/>
            <person name="Hong G."/>
            <person name="Han B."/>
            <person name="Choisne N."/>
            <person name="Demange N."/>
            <person name="Orjeda G."/>
            <person name="Samain S."/>
            <person name="Cattolico L."/>
            <person name="Pelletier E."/>
            <person name="Couloux A."/>
            <person name="Segurens B."/>
            <person name="Wincker P."/>
            <person name="D'Hont A."/>
            <person name="Scarpelli C."/>
            <person name="Weissenbach J."/>
            <person name="Salanoubat M."/>
            <person name="Quetier F."/>
            <person name="Yu Y."/>
            <person name="Kim H.R."/>
            <person name="Rambo T."/>
            <person name="Currie J."/>
            <person name="Collura K."/>
            <person name="Luo M."/>
            <person name="Yang T."/>
            <person name="Ammiraju J.S.S."/>
            <person name="Engler F."/>
            <person name="Soderlund C."/>
            <person name="Wing R.A."/>
            <person name="Palmer L.E."/>
            <person name="de la Bastide M."/>
            <person name="Spiegel L."/>
            <person name="Nascimento L."/>
            <person name="Zutavern T."/>
            <person name="O'Shaughnessy A."/>
            <person name="Dike S."/>
            <person name="Dedhia N."/>
            <person name="Preston R."/>
            <person name="Balija V."/>
            <person name="McCombie W.R."/>
            <person name="Chow T."/>
            <person name="Chen H."/>
            <person name="Chung M."/>
            <person name="Chen C."/>
            <person name="Shaw J."/>
            <person name="Wu H."/>
            <person name="Hsiao K."/>
            <person name="Chao Y."/>
            <person name="Chu M."/>
            <person name="Cheng C."/>
            <person name="Hour A."/>
            <person name="Lee P."/>
            <person name="Lin S."/>
            <person name="Lin Y."/>
            <person name="Liou J."/>
            <person name="Liu S."/>
            <person name="Hsing Y."/>
            <person name="Raghuvanshi S."/>
            <person name="Mohanty A."/>
            <person name="Bharti A.K."/>
            <person name="Gaur A."/>
            <person name="Gupta V."/>
            <person name="Kumar D."/>
            <person name="Ravi V."/>
            <person name="Vij S."/>
            <person name="Kapur A."/>
            <person name="Khurana P."/>
            <person name="Khurana P."/>
            <person name="Khurana J.P."/>
            <person name="Tyagi A.K."/>
            <person name="Gaikwad K."/>
            <person name="Singh A."/>
            <person name="Dalal V."/>
            <person name="Srivastava S."/>
            <person name="Dixit A."/>
            <person name="Pal A.K."/>
            <person name="Ghazi I.A."/>
            <person name="Yadav M."/>
            <person name="Pandit A."/>
            <person name="Bhargava A."/>
            <person name="Sureshbabu K."/>
            <person name="Batra K."/>
            <person name="Sharma T.R."/>
            <person name="Mohapatra T."/>
            <person name="Singh N.K."/>
            <person name="Messing J."/>
            <person name="Nelson A.B."/>
            <person name="Fuks G."/>
            <person name="Kavchok S."/>
            <person name="Keizer G."/>
            <person name="Linton E."/>
            <person name="Llaca V."/>
            <person name="Song R."/>
            <person name="Tanyolac B."/>
            <person name="Young S."/>
            <person name="Ho-Il K."/>
            <person name="Hahn J.H."/>
            <person name="Sangsakoo G."/>
            <person name="Vanavichit A."/>
            <person name="de Mattos Luiz.A.T."/>
            <person name="Zimmer P.D."/>
            <person name="Malone G."/>
            <person name="Dellagostin O."/>
            <person name="de Oliveira A.C."/>
            <person name="Bevan M."/>
            <person name="Bancroft I."/>
            <person name="Minx P."/>
            <person name="Cordum H."/>
            <person name="Wilson R."/>
            <person name="Cheng Z."/>
            <person name="Jin W."/>
            <person name="Jiang J."/>
            <person name="Leong S.A."/>
            <person name="Iwama H."/>
            <person name="Gojobori T."/>
            <person name="Itoh T."/>
            <person name="Niimura Y."/>
            <person name="Fujii Y."/>
            <person name="Habara T."/>
            <person name="Sakai H."/>
            <person name="Sato Y."/>
            <person name="Wilson G."/>
            <person name="Kumar K."/>
            <person name="McCouch S."/>
            <person name="Juretic N."/>
            <person name="Hoen D."/>
            <person name="Wright S."/>
            <person name="Bruskiewich R."/>
            <person name="Bureau T."/>
            <person name="Miyao A."/>
            <person name="Hirochika H."/>
            <person name="Nishikawa T."/>
            <person name="Kadowaki K."/>
            <person name="Sugiura M."/>
            <person name="Burr B."/>
            <person name="Sasaki T."/>
        </authorList>
    </citation>
    <scope>NUCLEOTIDE SEQUENCE [LARGE SCALE GENOMIC DNA]</scope>
    <source>
        <strain evidence="2">cv. Nipponbare</strain>
    </source>
</reference>
<organism evidence="1 2">
    <name type="scientific">Oryza sativa subsp. japonica</name>
    <name type="common">Rice</name>
    <dbReference type="NCBI Taxonomy" id="39947"/>
    <lineage>
        <taxon>Eukaryota</taxon>
        <taxon>Viridiplantae</taxon>
        <taxon>Streptophyta</taxon>
        <taxon>Embryophyta</taxon>
        <taxon>Tracheophyta</taxon>
        <taxon>Spermatophyta</taxon>
        <taxon>Magnoliopsida</taxon>
        <taxon>Liliopsida</taxon>
        <taxon>Poales</taxon>
        <taxon>Poaceae</taxon>
        <taxon>BOP clade</taxon>
        <taxon>Oryzoideae</taxon>
        <taxon>Oryzeae</taxon>
        <taxon>Oryzinae</taxon>
        <taxon>Oryza</taxon>
        <taxon>Oryza sativa</taxon>
    </lineage>
</organism>
<protein>
    <submittedName>
        <fullName evidence="1">Uncharacterized protein</fullName>
    </submittedName>
</protein>
<proteinExistence type="predicted"/>
<dbReference type="PANTHER" id="PTHR45096:SF1">
    <property type="entry name" value="PROTEIN NEDD1"/>
    <property type="match status" value="1"/>
</dbReference>
<dbReference type="PANTHER" id="PTHR45096">
    <property type="entry name" value="PROTEIN NEDD1"/>
    <property type="match status" value="1"/>
</dbReference>
<sequence length="138" mass="14677">MGFVDPAAPLLATCGGDTVKLFDVTVESGDPCVLAYTPAPAHPVNAVRWNHTSEYPQPRLAGSTACPLVPPPALLSPPPSPSQISRVGFTFGVVRARISRWAAGASRPWGSVLSGRFELRVSALPCLIERCPCRVVMR</sequence>
<evidence type="ECO:0000313" key="1">
    <source>
        <dbReference type="EMBL" id="BAD26258.1"/>
    </source>
</evidence>
<accession>A0A0P0XK60</accession>
<dbReference type="InterPro" id="IPR044621">
    <property type="entry name" value="NEDD1"/>
</dbReference>
<dbReference type="Proteomes" id="UP000000763">
    <property type="component" value="Chromosome 9"/>
</dbReference>
<dbReference type="Gramene" id="Os09t0267500-02">
    <property type="protein sequence ID" value="Os09t0267500-02"/>
    <property type="gene ID" value="Os09g0267500"/>
</dbReference>
<reference evidence="2" key="2">
    <citation type="journal article" date="2008" name="Nucleic Acids Res.">
        <title>The rice annotation project database (RAP-DB): 2008 update.</title>
        <authorList>
            <consortium name="The rice annotation project (RAP)"/>
        </authorList>
    </citation>
    <scope>GENOME REANNOTATION</scope>
    <source>
        <strain evidence="2">cv. Nipponbare</strain>
    </source>
</reference>
<dbReference type="GO" id="GO:0140496">
    <property type="term" value="F:gamma-tubulin complex binding"/>
    <property type="evidence" value="ECO:0007669"/>
    <property type="project" value="InterPro"/>
</dbReference>
<evidence type="ECO:0000313" key="2">
    <source>
        <dbReference type="Proteomes" id="UP000000763"/>
    </source>
</evidence>
<dbReference type="GO" id="GO:0010968">
    <property type="term" value="P:regulation of microtubule nucleation"/>
    <property type="evidence" value="ECO:0007669"/>
    <property type="project" value="InterPro"/>
</dbReference>